<feature type="binding site" evidence="11">
    <location>
        <position position="29"/>
    </location>
    <ligand>
        <name>[4Fe-4S] cluster</name>
        <dbReference type="ChEBI" id="CHEBI:49883"/>
    </ligand>
</feature>
<dbReference type="InterPro" id="IPR003482">
    <property type="entry name" value="Whib"/>
</dbReference>
<dbReference type="RefSeq" id="WP_346100443.1">
    <property type="nucleotide sequence ID" value="NZ_BAAABY010000070.1"/>
</dbReference>
<evidence type="ECO:0000256" key="5">
    <source>
        <dbReference type="ARBA" id="ARBA00023004"/>
    </source>
</evidence>
<keyword evidence="3 11" id="KW-0004">4Fe-4S</keyword>
<dbReference type="PANTHER" id="PTHR38839">
    <property type="entry name" value="TRANSCRIPTIONAL REGULATOR WHID-RELATED"/>
    <property type="match status" value="1"/>
</dbReference>
<dbReference type="Pfam" id="PF02467">
    <property type="entry name" value="Whib"/>
    <property type="match status" value="1"/>
</dbReference>
<evidence type="ECO:0000256" key="9">
    <source>
        <dbReference type="ARBA" id="ARBA00023157"/>
    </source>
</evidence>
<evidence type="ECO:0000256" key="4">
    <source>
        <dbReference type="ARBA" id="ARBA00022723"/>
    </source>
</evidence>
<comment type="PTM">
    <text evidence="11">Upon Fe-S cluster removal intramolecular disulfide bonds are formed.</text>
</comment>
<comment type="PTM">
    <text evidence="11">The Fe-S cluster can be nitrosylated by nitric oxide (NO).</text>
</comment>
<evidence type="ECO:0000256" key="6">
    <source>
        <dbReference type="ARBA" id="ARBA00023014"/>
    </source>
</evidence>
<evidence type="ECO:0000313" key="14">
    <source>
        <dbReference type="Proteomes" id="UP001500909"/>
    </source>
</evidence>
<protein>
    <recommendedName>
        <fullName evidence="11">Transcriptional regulator WhiB</fullName>
    </recommendedName>
</protein>
<keyword evidence="14" id="KW-1185">Reference proteome</keyword>
<comment type="similarity">
    <text evidence="2 11">Belongs to the WhiB family.</text>
</comment>
<comment type="cofactor">
    <cofactor evidence="11">
        <name>[4Fe-4S] cluster</name>
        <dbReference type="ChEBI" id="CHEBI:49883"/>
    </cofactor>
    <text evidence="11">Binds 1 [4Fe-4S] cluster per subunit. Following nitrosylation of the [4Fe-4S] cluster binds 1 [4Fe-8(NO)] cluster per subunit.</text>
</comment>
<feature type="domain" description="4Fe-4S Wbl-type" evidence="12">
    <location>
        <begin position="28"/>
        <end position="86"/>
    </location>
</feature>
<keyword evidence="5 11" id="KW-0408">Iron</keyword>
<proteinExistence type="inferred from homology"/>
<accession>A0ABP3LKW7</accession>
<evidence type="ECO:0000256" key="7">
    <source>
        <dbReference type="ARBA" id="ARBA00023015"/>
    </source>
</evidence>
<feature type="binding site" evidence="11">
    <location>
        <position position="62"/>
    </location>
    <ligand>
        <name>[4Fe-4S] cluster</name>
        <dbReference type="ChEBI" id="CHEBI:49883"/>
    </ligand>
</feature>
<organism evidence="13 14">
    <name type="scientific">Streptomyces olivaceiscleroticus</name>
    <dbReference type="NCBI Taxonomy" id="68245"/>
    <lineage>
        <taxon>Bacteria</taxon>
        <taxon>Bacillati</taxon>
        <taxon>Actinomycetota</taxon>
        <taxon>Actinomycetes</taxon>
        <taxon>Kitasatosporales</taxon>
        <taxon>Streptomycetaceae</taxon>
        <taxon>Streptomyces</taxon>
    </lineage>
</organism>
<dbReference type="EMBL" id="BAAABY010000070">
    <property type="protein sequence ID" value="GAA0500941.1"/>
    <property type="molecule type" value="Genomic_DNA"/>
</dbReference>
<comment type="subcellular location">
    <subcellularLocation>
        <location evidence="1 11">Cytoplasm</location>
    </subcellularLocation>
</comment>
<reference evidence="14" key="1">
    <citation type="journal article" date="2019" name="Int. J. Syst. Evol. Microbiol.">
        <title>The Global Catalogue of Microorganisms (GCM) 10K type strain sequencing project: providing services to taxonomists for standard genome sequencing and annotation.</title>
        <authorList>
            <consortium name="The Broad Institute Genomics Platform"/>
            <consortium name="The Broad Institute Genome Sequencing Center for Infectious Disease"/>
            <person name="Wu L."/>
            <person name="Ma J."/>
        </authorList>
    </citation>
    <scope>NUCLEOTIDE SEQUENCE [LARGE SCALE GENOMIC DNA]</scope>
    <source>
        <strain evidence="14">JCM 4805</strain>
    </source>
</reference>
<feature type="binding site" evidence="11">
    <location>
        <position position="52"/>
    </location>
    <ligand>
        <name>[4Fe-4S] cluster</name>
        <dbReference type="ChEBI" id="CHEBI:49883"/>
    </ligand>
</feature>
<sequence length="164" mass="18529">MNTPLMPRYETGRVTTPISDSDWQRHKACTYQDWKLFTSEDGADQEIAKGICNSRCTVRLQCLQYALDNREAGGVFGGTTPNDREELLGRKRIRPAGGNPEPMWRQILRVPERRSKLIDLREHGWEPGRIATVLHTNVQTINRALRVLDEEAKALDAASEAVAS</sequence>
<comment type="caution">
    <text evidence="13">The sequence shown here is derived from an EMBL/GenBank/DDBJ whole genome shotgun (WGS) entry which is preliminary data.</text>
</comment>
<evidence type="ECO:0000256" key="2">
    <source>
        <dbReference type="ARBA" id="ARBA00006597"/>
    </source>
</evidence>
<evidence type="ECO:0000313" key="13">
    <source>
        <dbReference type="EMBL" id="GAA0500941.1"/>
    </source>
</evidence>
<evidence type="ECO:0000256" key="11">
    <source>
        <dbReference type="HAMAP-Rule" id="MF_01479"/>
    </source>
</evidence>
<keyword evidence="7 11" id="KW-0805">Transcription regulation</keyword>
<evidence type="ECO:0000256" key="3">
    <source>
        <dbReference type="ARBA" id="ARBA00022485"/>
    </source>
</evidence>
<dbReference type="InterPro" id="IPR034768">
    <property type="entry name" value="4FE4S_WBL"/>
</dbReference>
<evidence type="ECO:0000259" key="12">
    <source>
        <dbReference type="PROSITE" id="PS51674"/>
    </source>
</evidence>
<feature type="binding site" evidence="11">
    <location>
        <position position="56"/>
    </location>
    <ligand>
        <name>[4Fe-4S] cluster</name>
        <dbReference type="ChEBI" id="CHEBI:49883"/>
    </ligand>
</feature>
<evidence type="ECO:0000256" key="8">
    <source>
        <dbReference type="ARBA" id="ARBA00023125"/>
    </source>
</evidence>
<name>A0ABP3LKW7_9ACTN</name>
<evidence type="ECO:0000256" key="1">
    <source>
        <dbReference type="ARBA" id="ARBA00004496"/>
    </source>
</evidence>
<evidence type="ECO:0000256" key="10">
    <source>
        <dbReference type="ARBA" id="ARBA00023163"/>
    </source>
</evidence>
<dbReference type="PROSITE" id="PS51674">
    <property type="entry name" value="4FE4S_WBL"/>
    <property type="match status" value="1"/>
</dbReference>
<comment type="function">
    <text evidence="11">Acts as a transcriptional regulator. Probably redox-responsive. The apo- but not holo-form probably binds DNA.</text>
</comment>
<keyword evidence="8 11" id="KW-0238">DNA-binding</keyword>
<keyword evidence="11" id="KW-0963">Cytoplasm</keyword>
<keyword evidence="9 11" id="KW-1015">Disulfide bond</keyword>
<keyword evidence="10 11" id="KW-0804">Transcription</keyword>
<dbReference type="HAMAP" id="MF_01479">
    <property type="entry name" value="WhiB"/>
    <property type="match status" value="1"/>
</dbReference>
<keyword evidence="6 11" id="KW-0411">Iron-sulfur</keyword>
<gene>
    <name evidence="11" type="primary">whiB</name>
    <name evidence="13" type="ORF">GCM10010361_78060</name>
</gene>
<dbReference type="Proteomes" id="UP001500909">
    <property type="component" value="Unassembled WGS sequence"/>
</dbReference>
<keyword evidence="4 11" id="KW-0479">Metal-binding</keyword>